<protein>
    <submittedName>
        <fullName evidence="2">Uncharacterized protein</fullName>
    </submittedName>
</protein>
<gene>
    <name evidence="2" type="ORF">JI435_407550</name>
</gene>
<sequence length="73" mass="8375">MASNIYCHAPRQHLGRYTHTQSREAYWYQTSLHSSLFTLLHVQHFHTSPISSHHEPTSQTHAPLPPHKSVAPP</sequence>
<evidence type="ECO:0000313" key="3">
    <source>
        <dbReference type="Proteomes" id="UP000663193"/>
    </source>
</evidence>
<evidence type="ECO:0000256" key="1">
    <source>
        <dbReference type="SAM" id="MobiDB-lite"/>
    </source>
</evidence>
<dbReference type="Proteomes" id="UP000663193">
    <property type="component" value="Chromosome 5"/>
</dbReference>
<accession>A0A7U2EYS4</accession>
<feature type="compositionally biased region" description="Polar residues" evidence="1">
    <location>
        <begin position="48"/>
        <end position="61"/>
    </location>
</feature>
<dbReference type="VEuPathDB" id="FungiDB:JI435_407550"/>
<reference evidence="3" key="1">
    <citation type="journal article" date="2021" name="BMC Genomics">
        <title>Chromosome-level genome assembly and manually-curated proteome of model necrotroph Parastagonospora nodorum Sn15 reveals a genome-wide trove of candidate effector homologs, and redundancy of virulence-related functions within an accessory chromosome.</title>
        <authorList>
            <person name="Bertazzoni S."/>
            <person name="Jones D.A.B."/>
            <person name="Phan H.T."/>
            <person name="Tan K.-C."/>
            <person name="Hane J.K."/>
        </authorList>
    </citation>
    <scope>NUCLEOTIDE SEQUENCE [LARGE SCALE GENOMIC DNA]</scope>
    <source>
        <strain evidence="3">SN15 / ATCC MYA-4574 / FGSC 10173)</strain>
    </source>
</reference>
<evidence type="ECO:0000313" key="2">
    <source>
        <dbReference type="EMBL" id="QRC95576.1"/>
    </source>
</evidence>
<name>A0A7U2EYS4_PHANO</name>
<dbReference type="AlphaFoldDB" id="A0A7U2EYS4"/>
<organism evidence="2 3">
    <name type="scientific">Phaeosphaeria nodorum (strain SN15 / ATCC MYA-4574 / FGSC 10173)</name>
    <name type="common">Glume blotch fungus</name>
    <name type="synonym">Parastagonospora nodorum</name>
    <dbReference type="NCBI Taxonomy" id="321614"/>
    <lineage>
        <taxon>Eukaryota</taxon>
        <taxon>Fungi</taxon>
        <taxon>Dikarya</taxon>
        <taxon>Ascomycota</taxon>
        <taxon>Pezizomycotina</taxon>
        <taxon>Dothideomycetes</taxon>
        <taxon>Pleosporomycetidae</taxon>
        <taxon>Pleosporales</taxon>
        <taxon>Pleosporineae</taxon>
        <taxon>Phaeosphaeriaceae</taxon>
        <taxon>Parastagonospora</taxon>
    </lineage>
</organism>
<dbReference type="EMBL" id="CP069027">
    <property type="protein sequence ID" value="QRC95576.1"/>
    <property type="molecule type" value="Genomic_DNA"/>
</dbReference>
<feature type="region of interest" description="Disordered" evidence="1">
    <location>
        <begin position="48"/>
        <end position="73"/>
    </location>
</feature>
<feature type="compositionally biased region" description="Pro residues" evidence="1">
    <location>
        <begin position="63"/>
        <end position="73"/>
    </location>
</feature>
<proteinExistence type="predicted"/>
<keyword evidence="3" id="KW-1185">Reference proteome</keyword>